<organism evidence="1 2">
    <name type="scientific">Schizopora paradoxa</name>
    <dbReference type="NCBI Taxonomy" id="27342"/>
    <lineage>
        <taxon>Eukaryota</taxon>
        <taxon>Fungi</taxon>
        <taxon>Dikarya</taxon>
        <taxon>Basidiomycota</taxon>
        <taxon>Agaricomycotina</taxon>
        <taxon>Agaricomycetes</taxon>
        <taxon>Hymenochaetales</taxon>
        <taxon>Schizoporaceae</taxon>
        <taxon>Schizopora</taxon>
    </lineage>
</organism>
<dbReference type="EMBL" id="KQ086761">
    <property type="protein sequence ID" value="KLO04038.1"/>
    <property type="molecule type" value="Genomic_DNA"/>
</dbReference>
<sequence length="222" mass="25516">MRKGAETVLTMDAKELRRHEIYDENRHKYWGRAECGVGRKERGRERDSEGRRIVDLMMLDLSPSPILFIQISFRMNVRKNERGRYGAWKTRRERGEWLRLRADNTHFSLRSYGEAGSVLLSRTSELRAFVLFPSARLQVETRCTIGGGVFVSLTQEFLKIVNLFGGISRVMKLSAQKANLAGGRTSRELADLIDLRKASENSTGAAQEHFEQYKLKTQNFEA</sequence>
<proteinExistence type="predicted"/>
<dbReference type="Proteomes" id="UP000053477">
    <property type="component" value="Unassembled WGS sequence"/>
</dbReference>
<accession>A0A0H2R3K0</accession>
<keyword evidence="2" id="KW-1185">Reference proteome</keyword>
<gene>
    <name evidence="1" type="ORF">SCHPADRAFT_934122</name>
</gene>
<protein>
    <submittedName>
        <fullName evidence="1">Uncharacterized protein</fullName>
    </submittedName>
</protein>
<dbReference type="InParanoid" id="A0A0H2R3K0"/>
<evidence type="ECO:0000313" key="1">
    <source>
        <dbReference type="EMBL" id="KLO04038.1"/>
    </source>
</evidence>
<dbReference type="AlphaFoldDB" id="A0A0H2R3K0"/>
<evidence type="ECO:0000313" key="2">
    <source>
        <dbReference type="Proteomes" id="UP000053477"/>
    </source>
</evidence>
<reference evidence="1 2" key="1">
    <citation type="submission" date="2015-04" db="EMBL/GenBank/DDBJ databases">
        <title>Complete genome sequence of Schizopora paradoxa KUC8140, a cosmopolitan wood degrader in East Asia.</title>
        <authorList>
            <consortium name="DOE Joint Genome Institute"/>
            <person name="Min B."/>
            <person name="Park H."/>
            <person name="Jang Y."/>
            <person name="Kim J.-J."/>
            <person name="Kim K.H."/>
            <person name="Pangilinan J."/>
            <person name="Lipzen A."/>
            <person name="Riley R."/>
            <person name="Grigoriev I.V."/>
            <person name="Spatafora J.W."/>
            <person name="Choi I.-G."/>
        </authorList>
    </citation>
    <scope>NUCLEOTIDE SEQUENCE [LARGE SCALE GENOMIC DNA]</scope>
    <source>
        <strain evidence="1 2">KUC8140</strain>
    </source>
</reference>
<name>A0A0H2R3K0_9AGAM</name>